<dbReference type="Gene3D" id="3.40.50.300">
    <property type="entry name" value="P-loop containing nucleotide triphosphate hydrolases"/>
    <property type="match status" value="2"/>
</dbReference>
<dbReference type="GO" id="GO:0007059">
    <property type="term" value="P:chromosome segregation"/>
    <property type="evidence" value="ECO:0007669"/>
    <property type="project" value="UniProtKB-UniRule"/>
</dbReference>
<dbReference type="Proteomes" id="UP000307999">
    <property type="component" value="Unassembled WGS sequence"/>
</dbReference>
<dbReference type="RefSeq" id="WP_136735517.1">
    <property type="nucleotide sequence ID" value="NZ_SWDB01000017.1"/>
</dbReference>
<dbReference type="SUPFAM" id="SSF52540">
    <property type="entry name" value="P-loop containing nucleoside triphosphate hydrolases"/>
    <property type="match status" value="1"/>
</dbReference>
<keyword evidence="1 6" id="KW-0963">Cytoplasm</keyword>
<evidence type="ECO:0000259" key="7">
    <source>
        <dbReference type="Pfam" id="PF02463"/>
    </source>
</evidence>
<comment type="function">
    <text evidence="6">Required for chromosome condensation and partitioning.</text>
</comment>
<dbReference type="CDD" id="cd03278">
    <property type="entry name" value="ABC_SMC_barmotin"/>
    <property type="match status" value="2"/>
</dbReference>
<evidence type="ECO:0000313" key="9">
    <source>
        <dbReference type="Proteomes" id="UP000307999"/>
    </source>
</evidence>
<keyword evidence="5 6" id="KW-0238">DNA-binding</keyword>
<dbReference type="GO" id="GO:0005524">
    <property type="term" value="F:ATP binding"/>
    <property type="evidence" value="ECO:0007669"/>
    <property type="project" value="UniProtKB-UniRule"/>
</dbReference>
<dbReference type="InterPro" id="IPR003395">
    <property type="entry name" value="RecF/RecN/SMC_N"/>
</dbReference>
<feature type="coiled-coil region" evidence="6">
    <location>
        <begin position="773"/>
        <end position="905"/>
    </location>
</feature>
<dbReference type="HAMAP" id="MF_01894">
    <property type="entry name" value="Smc_prok"/>
    <property type="match status" value="1"/>
</dbReference>
<feature type="binding site" evidence="6">
    <location>
        <begin position="32"/>
        <end position="39"/>
    </location>
    <ligand>
        <name>ATP</name>
        <dbReference type="ChEBI" id="CHEBI:30616"/>
    </ligand>
</feature>
<dbReference type="GO" id="GO:0005737">
    <property type="term" value="C:cytoplasm"/>
    <property type="evidence" value="ECO:0007669"/>
    <property type="project" value="UniProtKB-SubCell"/>
</dbReference>
<name>A0A4U1B684_9GAMM</name>
<comment type="caution">
    <text evidence="8">The sequence shown here is derived from an EMBL/GenBank/DDBJ whole genome shotgun (WGS) entry which is preliminary data.</text>
</comment>
<dbReference type="InterPro" id="IPR011890">
    <property type="entry name" value="SMC_prok"/>
</dbReference>
<gene>
    <name evidence="6 8" type="primary">smc</name>
    <name evidence="8" type="ORF">E8M12_07745</name>
</gene>
<evidence type="ECO:0000256" key="6">
    <source>
        <dbReference type="HAMAP-Rule" id="MF_01894"/>
    </source>
</evidence>
<comment type="subunit">
    <text evidence="6">Homodimer.</text>
</comment>
<comment type="subcellular location">
    <subcellularLocation>
        <location evidence="6">Cytoplasm</location>
    </subcellularLocation>
</comment>
<dbReference type="SUPFAM" id="SSF75553">
    <property type="entry name" value="Smc hinge domain"/>
    <property type="match status" value="1"/>
</dbReference>
<organism evidence="8 9">
    <name type="scientific">Thalassotalea mangrovi</name>
    <dbReference type="NCBI Taxonomy" id="2572245"/>
    <lineage>
        <taxon>Bacteria</taxon>
        <taxon>Pseudomonadati</taxon>
        <taxon>Pseudomonadota</taxon>
        <taxon>Gammaproteobacteria</taxon>
        <taxon>Alteromonadales</taxon>
        <taxon>Colwelliaceae</taxon>
        <taxon>Thalassotalea</taxon>
    </lineage>
</organism>
<dbReference type="GO" id="GO:0006260">
    <property type="term" value="P:DNA replication"/>
    <property type="evidence" value="ECO:0007669"/>
    <property type="project" value="UniProtKB-UniRule"/>
</dbReference>
<feature type="coiled-coil region" evidence="6">
    <location>
        <begin position="300"/>
        <end position="500"/>
    </location>
</feature>
<dbReference type="PIRSF" id="PIRSF005719">
    <property type="entry name" value="SMC"/>
    <property type="match status" value="1"/>
</dbReference>
<reference evidence="8 9" key="1">
    <citation type="submission" date="2019-04" db="EMBL/GenBank/DDBJ databases">
        <title>Thalassotalea guangxiensis sp. nov., isolated from sediment of the coastal wetland.</title>
        <authorList>
            <person name="Zheng S."/>
            <person name="Zhang D."/>
        </authorList>
    </citation>
    <scope>NUCLEOTIDE SEQUENCE [LARGE SCALE GENOMIC DNA]</scope>
    <source>
        <strain evidence="8 9">ZS-4</strain>
    </source>
</reference>
<evidence type="ECO:0000256" key="5">
    <source>
        <dbReference type="ARBA" id="ARBA00023125"/>
    </source>
</evidence>
<keyword evidence="2 6" id="KW-0547">Nucleotide-binding</keyword>
<feature type="coiled-coil region" evidence="6">
    <location>
        <begin position="975"/>
        <end position="1005"/>
    </location>
</feature>
<accession>A0A4U1B684</accession>
<keyword evidence="3 6" id="KW-0067">ATP-binding</keyword>
<dbReference type="GO" id="GO:0007062">
    <property type="term" value="P:sister chromatid cohesion"/>
    <property type="evidence" value="ECO:0007669"/>
    <property type="project" value="InterPro"/>
</dbReference>
<dbReference type="PANTHER" id="PTHR43977">
    <property type="entry name" value="STRUCTURAL MAINTENANCE OF CHROMOSOMES PROTEIN 3"/>
    <property type="match status" value="1"/>
</dbReference>
<dbReference type="InterPro" id="IPR027417">
    <property type="entry name" value="P-loop_NTPase"/>
</dbReference>
<comment type="similarity">
    <text evidence="6">Belongs to the SMC family.</text>
</comment>
<dbReference type="InterPro" id="IPR024704">
    <property type="entry name" value="SMC"/>
</dbReference>
<dbReference type="GO" id="GO:0030261">
    <property type="term" value="P:chromosome condensation"/>
    <property type="evidence" value="ECO:0007669"/>
    <property type="project" value="InterPro"/>
</dbReference>
<dbReference type="Pfam" id="PF02463">
    <property type="entry name" value="SMC_N"/>
    <property type="match status" value="1"/>
</dbReference>
<feature type="coiled-coil region" evidence="6">
    <location>
        <begin position="170"/>
        <end position="197"/>
    </location>
</feature>
<dbReference type="NCBIfam" id="TIGR02168">
    <property type="entry name" value="SMC_prok_B"/>
    <property type="match status" value="1"/>
</dbReference>
<dbReference type="AlphaFoldDB" id="A0A4U1B684"/>
<evidence type="ECO:0000256" key="3">
    <source>
        <dbReference type="ARBA" id="ARBA00022840"/>
    </source>
</evidence>
<comment type="domain">
    <text evidence="6">Contains large globular domains required for ATP hydrolysis at each terminus and a third globular domain forming a flexible hinge near the middle of the molecule. These domains are separated by coiled-coil structures.</text>
</comment>
<evidence type="ECO:0000256" key="4">
    <source>
        <dbReference type="ARBA" id="ARBA00023054"/>
    </source>
</evidence>
<dbReference type="EMBL" id="SWDB01000017">
    <property type="protein sequence ID" value="TKB45652.1"/>
    <property type="molecule type" value="Genomic_DNA"/>
</dbReference>
<protein>
    <recommendedName>
        <fullName evidence="6">Chromosome partition protein Smc</fullName>
    </recommendedName>
</protein>
<feature type="coiled-coil region" evidence="6">
    <location>
        <begin position="682"/>
        <end position="737"/>
    </location>
</feature>
<dbReference type="OrthoDB" id="9808768at2"/>
<keyword evidence="9" id="KW-1185">Reference proteome</keyword>
<sequence length="1161" mass="132357">MRLKKIKLAGFKSFVDVTNVPFPQEMTAIVGPNGCGKSNIIDAVRWVLGESSAKNLRGDSMTDVIFNGSTARKPTGQASVELVFDNEQQRISGSMADRTEISIRRVVNRDSQNTYYLNGSKCRRKDITDIFLGTGLGPRSYAIIEQGMISRLIESKPQDLRIFIEEAAGVSKYKERRRETENRIRATRENLSRLTDIRHELHNQLEKLHGQSQAAIRYKELKQQERLLKAQIAAIRWQHCQNKLDALKTDEQKLQVQLEQLNAEQSQRDLSIVKARQAQEQSSSELHTLNQKKLTLSTDITRLEEAIKHARQRKLSLQQDLDKLQIRARENQQQLIQERDRRVQLDEELSALEPEIEELEMQLEQAREQADRVSEQQQSWQDQWQEYQQQKHQLLQKHQVVKSQIESHRQQLTQLNQRRDKLTEQQGKVDLASLITRKSELTQHVSALENQLRKVQSGLSTHSAQASAKKEHFQQASTQLQQHQQVIARLESQIEALQQVASGSNDWQRKQQNFLSQQGLTSNARLLQQFSVAKGWELAVEMVLGHWLEADVVAQLPESFAPEQGALYLDSNNCQQSHSVPGTLSAQILNDHPIRVMLANVLIADNEQQARMKISDLQEGQSVICPEGLWFSKQWLQKGVLQGESGQLARQNKLLELDKDLTQQRHIEQTIETQVAQAKVSAEQVQSDHATLEGECRQVQQSLNQKQHELQLVSQELTMMQQQADSINDELAGLQASFDDQSEALETLLFSEEELAQQLLDFAEGGDSLELQRTNSAQELQQWQSRMQSLNQQLQQRLVKREQLVSTINNSALMIQRIEEQIQFSTEQQQELQLAQQELEMPLLDDQEQLQHKLQLSSELEQQQQQLHQHQAQANEEILRFNQSQQVLTNNIAQLKDKMAKITLDGETYRIKATTAIEQLEELQQPLKDVLQQLPLDAKENQWQIKLARISKDVDGLGAINLAAIEEYELQQQRKGFLDKQNDDLEDALATLENAINKIDRESRAKFKQTFDQVNDDLKSLFPKVFGGGSAYLDLTGEDLLDTGVTIMARPPGKKNSTIHLLSGGEKALTALSLVFAIFRLNPAPFCMLDEVDAPLDDANVERFCKLVKEMSKTVQFIYISHNKIAMEMATHLTGVTMHEPGVSRMVAVDIEEAVAMAQAS</sequence>
<keyword evidence="4 6" id="KW-0175">Coiled coil</keyword>
<proteinExistence type="inferred from homology"/>
<evidence type="ECO:0000313" key="8">
    <source>
        <dbReference type="EMBL" id="TKB45652.1"/>
    </source>
</evidence>
<dbReference type="GO" id="GO:0016887">
    <property type="term" value="F:ATP hydrolysis activity"/>
    <property type="evidence" value="ECO:0007669"/>
    <property type="project" value="InterPro"/>
</dbReference>
<dbReference type="GO" id="GO:0003677">
    <property type="term" value="F:DNA binding"/>
    <property type="evidence" value="ECO:0007669"/>
    <property type="project" value="UniProtKB-UniRule"/>
</dbReference>
<dbReference type="GO" id="GO:0005694">
    <property type="term" value="C:chromosome"/>
    <property type="evidence" value="ECO:0007669"/>
    <property type="project" value="InterPro"/>
</dbReference>
<feature type="domain" description="RecF/RecN/SMC N-terminal" evidence="7">
    <location>
        <begin position="3"/>
        <end position="1144"/>
    </location>
</feature>
<evidence type="ECO:0000256" key="2">
    <source>
        <dbReference type="ARBA" id="ARBA00022741"/>
    </source>
</evidence>
<dbReference type="InterPro" id="IPR036277">
    <property type="entry name" value="SMC_hinge_sf"/>
</dbReference>
<evidence type="ECO:0000256" key="1">
    <source>
        <dbReference type="ARBA" id="ARBA00022490"/>
    </source>
</evidence>